<evidence type="ECO:0000256" key="1">
    <source>
        <dbReference type="ARBA" id="ARBA00005189"/>
    </source>
</evidence>
<reference evidence="5 6" key="1">
    <citation type="journal article" date="2013" name="J. Microbiol. Biotechnol.">
        <title>Novosphingobium ginsenosidimutans sp. nov., with the ability to convert ginsenoside.</title>
        <authorList>
            <person name="Kim J.K."/>
            <person name="He D."/>
            <person name="Liu Q.M."/>
            <person name="Park H.Y."/>
            <person name="Jung M.S."/>
            <person name="Yoon M.H."/>
            <person name="Kim S.C."/>
            <person name="Im W.T."/>
        </authorList>
    </citation>
    <scope>NUCLEOTIDE SEQUENCE [LARGE SCALE GENOMIC DNA]</scope>
    <source>
        <strain evidence="5 6">FW-6</strain>
    </source>
</reference>
<feature type="domain" description="Phospholipid/glycerol acyltransferase" evidence="4">
    <location>
        <begin position="39"/>
        <end position="152"/>
    </location>
</feature>
<dbReference type="GO" id="GO:0006654">
    <property type="term" value="P:phosphatidic acid biosynthetic process"/>
    <property type="evidence" value="ECO:0007669"/>
    <property type="project" value="TreeGrafter"/>
</dbReference>
<evidence type="ECO:0000259" key="4">
    <source>
        <dbReference type="SMART" id="SM00563"/>
    </source>
</evidence>
<dbReference type="GO" id="GO:0003841">
    <property type="term" value="F:1-acylglycerol-3-phosphate O-acyltransferase activity"/>
    <property type="evidence" value="ECO:0007669"/>
    <property type="project" value="TreeGrafter"/>
</dbReference>
<proteinExistence type="predicted"/>
<dbReference type="PANTHER" id="PTHR10434">
    <property type="entry name" value="1-ACYL-SN-GLYCEROL-3-PHOSPHATE ACYLTRANSFERASE"/>
    <property type="match status" value="1"/>
</dbReference>
<keyword evidence="6" id="KW-1185">Reference proteome</keyword>
<dbReference type="SMART" id="SM00563">
    <property type="entry name" value="PlsC"/>
    <property type="match status" value="1"/>
</dbReference>
<dbReference type="SUPFAM" id="SSF69593">
    <property type="entry name" value="Glycerol-3-phosphate (1)-acyltransferase"/>
    <property type="match status" value="1"/>
</dbReference>
<dbReference type="InterPro" id="IPR002123">
    <property type="entry name" value="Plipid/glycerol_acylTrfase"/>
</dbReference>
<name>A0A5B8S3T5_9SPHN</name>
<dbReference type="RefSeq" id="WP_147090005.1">
    <property type="nucleotide sequence ID" value="NZ_BAABJD010000001.1"/>
</dbReference>
<dbReference type="EMBL" id="CP042345">
    <property type="protein sequence ID" value="QEA15973.1"/>
    <property type="molecule type" value="Genomic_DNA"/>
</dbReference>
<dbReference type="PANTHER" id="PTHR10434:SF9">
    <property type="entry name" value="PHOSPHOLIPID_GLYCEROL ACYLTRANSFERASE DOMAIN-CONTAINING PROTEIN"/>
    <property type="match status" value="1"/>
</dbReference>
<evidence type="ECO:0000313" key="5">
    <source>
        <dbReference type="EMBL" id="QEA15973.1"/>
    </source>
</evidence>
<dbReference type="AlphaFoldDB" id="A0A5B8S3T5"/>
<gene>
    <name evidence="5" type="ORF">FRF71_07420</name>
</gene>
<evidence type="ECO:0000256" key="2">
    <source>
        <dbReference type="ARBA" id="ARBA00022679"/>
    </source>
</evidence>
<evidence type="ECO:0000256" key="3">
    <source>
        <dbReference type="ARBA" id="ARBA00023315"/>
    </source>
</evidence>
<protein>
    <submittedName>
        <fullName evidence="5">Acyltransferase</fullName>
    </submittedName>
</protein>
<organism evidence="5 6">
    <name type="scientific">Novosphingobium ginsenosidimutans</name>
    <dbReference type="NCBI Taxonomy" id="1176536"/>
    <lineage>
        <taxon>Bacteria</taxon>
        <taxon>Pseudomonadati</taxon>
        <taxon>Pseudomonadota</taxon>
        <taxon>Alphaproteobacteria</taxon>
        <taxon>Sphingomonadales</taxon>
        <taxon>Sphingomonadaceae</taxon>
        <taxon>Novosphingobium</taxon>
    </lineage>
</organism>
<dbReference type="OrthoDB" id="9796839at2"/>
<dbReference type="KEGG" id="ngf:FRF71_07420"/>
<keyword evidence="2 5" id="KW-0808">Transferase</keyword>
<accession>A0A5B8S3T5</accession>
<dbReference type="Pfam" id="PF01553">
    <property type="entry name" value="Acyltransferase"/>
    <property type="match status" value="1"/>
</dbReference>
<evidence type="ECO:0000313" key="6">
    <source>
        <dbReference type="Proteomes" id="UP000321172"/>
    </source>
</evidence>
<keyword evidence="3 5" id="KW-0012">Acyltransferase</keyword>
<sequence length="217" mass="23757">MTDRRPTLLSRVTQAVVLWLYRWKGWTITGERPAARKFVITGAPHTSNWDFIFFVGTVNKLGIKPSFMGKVSLFKGPLKRFMYDMGGLPVDRSKRNNNYVEETAAYFDRAEDLALVVAPEGTRGSDGTWRSGFYHIALRAGVPIVPAWVNNATMKGGIGPAIMPTGDYAADLAKIAAFYRSVMPDCLRFERLAASAAALKEAAAESLPGSLKGKAHG</sequence>
<dbReference type="Proteomes" id="UP000321172">
    <property type="component" value="Chromosome"/>
</dbReference>
<comment type="pathway">
    <text evidence="1">Lipid metabolism.</text>
</comment>